<sequence>MPQQWTDPYGGLIAVPSAMEGLGHVLIEQSYHLACSTFDEPQLCILAITVLCTLSRRFPVGIGLLIKLSQTSDLARARVASCCIANQVPCEVNIDSDFVSVLLEDIRLLIRRRHNNFASLLVEALPALAPLVCTKTGCPQQSFELVYLYAEHIAEKGDHWKVISIPEIFSDVWQRQLEDVSLKKYARPIYLCIAKSLEATGDLSKAREIFASCGVPDLQDLDACIQGRMMYASIEASLPLKDITDLDARMVEGGNVAIFFHQKRGDKDGLRGYHVQMNMIDSGTGELVNIPLPDQSARRWKAVRVVPDAPSSALRVLVSSANCTDGEDDGIDLMSFMIEDMMPKKGALTEKVELWEFRGNRWFQIKTRGCIPDSQVVTRVGSACAVLGPFLVVFGGADMMTTRNRGARTMGESSAAAYLLDTRSREWFRVAHPYKHSWFTGPCPPDHICVSLPVFQAVWDVEVNGEPMIAMLRKGRDEVNEKRSEKVPKYALDLFRLLKVDGKERPEVIWHLTVAAKDRCGYLASQFRAQCHQFGNTSLVLAPSVGSMIEKVGADGKSTISYFDKGGSHGSPTSILFIDALDMSRAEWRGVKIHNAKLLRGDINYKTQYKLVPSMDPTMCYVLVSSGTSYKLCRICNLDSINECFTESLTDRNRHSRKNTVGYQLEKAHKNSCRPMRECALCRGFERGTDKFKCCSRCRVVFYCSRRCQLRSWKEEHKSVCTPVGGGDQEEAEEQYEEVD</sequence>
<evidence type="ECO:0000256" key="5">
    <source>
        <dbReference type="SAM" id="MobiDB-lite"/>
    </source>
</evidence>
<dbReference type="InterPro" id="IPR002893">
    <property type="entry name" value="Znf_MYND"/>
</dbReference>
<comment type="caution">
    <text evidence="7">The sequence shown here is derived from an EMBL/GenBank/DDBJ whole genome shotgun (WGS) entry which is preliminary data.</text>
</comment>
<keyword evidence="8" id="KW-1185">Reference proteome</keyword>
<keyword evidence="1" id="KW-0479">Metal-binding</keyword>
<proteinExistence type="predicted"/>
<keyword evidence="3" id="KW-0862">Zinc</keyword>
<dbReference type="AlphaFoldDB" id="A0A9N8HV22"/>
<keyword evidence="2 4" id="KW-0863">Zinc-finger</keyword>
<protein>
    <recommendedName>
        <fullName evidence="6">MYND-type domain-containing protein</fullName>
    </recommendedName>
</protein>
<gene>
    <name evidence="7" type="ORF">SEMRO_1729_G294020.1</name>
</gene>
<dbReference type="InterPro" id="IPR011043">
    <property type="entry name" value="Gal_Oxase/kelch_b-propeller"/>
</dbReference>
<organism evidence="7 8">
    <name type="scientific">Seminavis robusta</name>
    <dbReference type="NCBI Taxonomy" id="568900"/>
    <lineage>
        <taxon>Eukaryota</taxon>
        <taxon>Sar</taxon>
        <taxon>Stramenopiles</taxon>
        <taxon>Ochrophyta</taxon>
        <taxon>Bacillariophyta</taxon>
        <taxon>Bacillariophyceae</taxon>
        <taxon>Bacillariophycidae</taxon>
        <taxon>Naviculales</taxon>
        <taxon>Naviculaceae</taxon>
        <taxon>Seminavis</taxon>
    </lineage>
</organism>
<dbReference type="Gene3D" id="6.10.140.2220">
    <property type="match status" value="1"/>
</dbReference>
<dbReference type="PROSITE" id="PS01360">
    <property type="entry name" value="ZF_MYND_1"/>
    <property type="match status" value="1"/>
</dbReference>
<evidence type="ECO:0000256" key="3">
    <source>
        <dbReference type="ARBA" id="ARBA00022833"/>
    </source>
</evidence>
<dbReference type="Pfam" id="PF01753">
    <property type="entry name" value="zf-MYND"/>
    <property type="match status" value="1"/>
</dbReference>
<dbReference type="OrthoDB" id="432970at2759"/>
<dbReference type="PROSITE" id="PS50865">
    <property type="entry name" value="ZF_MYND_2"/>
    <property type="match status" value="1"/>
</dbReference>
<feature type="region of interest" description="Disordered" evidence="5">
    <location>
        <begin position="720"/>
        <end position="740"/>
    </location>
</feature>
<evidence type="ECO:0000313" key="8">
    <source>
        <dbReference type="Proteomes" id="UP001153069"/>
    </source>
</evidence>
<reference evidence="7" key="1">
    <citation type="submission" date="2020-06" db="EMBL/GenBank/DDBJ databases">
        <authorList>
            <consortium name="Plant Systems Biology data submission"/>
        </authorList>
    </citation>
    <scope>NUCLEOTIDE SEQUENCE</scope>
    <source>
        <strain evidence="7">D6</strain>
    </source>
</reference>
<evidence type="ECO:0000256" key="2">
    <source>
        <dbReference type="ARBA" id="ARBA00022771"/>
    </source>
</evidence>
<feature type="compositionally biased region" description="Acidic residues" evidence="5">
    <location>
        <begin position="728"/>
        <end position="740"/>
    </location>
</feature>
<dbReference type="Proteomes" id="UP001153069">
    <property type="component" value="Unassembled WGS sequence"/>
</dbReference>
<dbReference type="GO" id="GO:0008270">
    <property type="term" value="F:zinc ion binding"/>
    <property type="evidence" value="ECO:0007669"/>
    <property type="project" value="UniProtKB-KW"/>
</dbReference>
<evidence type="ECO:0000256" key="4">
    <source>
        <dbReference type="PROSITE-ProRule" id="PRU00134"/>
    </source>
</evidence>
<name>A0A9N8HV22_9STRA</name>
<dbReference type="SUPFAM" id="SSF50965">
    <property type="entry name" value="Galactose oxidase, central domain"/>
    <property type="match status" value="1"/>
</dbReference>
<feature type="domain" description="MYND-type" evidence="6">
    <location>
        <begin position="679"/>
        <end position="721"/>
    </location>
</feature>
<dbReference type="SUPFAM" id="SSF144232">
    <property type="entry name" value="HIT/MYND zinc finger-like"/>
    <property type="match status" value="1"/>
</dbReference>
<evidence type="ECO:0000313" key="7">
    <source>
        <dbReference type="EMBL" id="CAB9525805.1"/>
    </source>
</evidence>
<accession>A0A9N8HV22</accession>
<dbReference type="EMBL" id="CAICTM010001727">
    <property type="protein sequence ID" value="CAB9525805.1"/>
    <property type="molecule type" value="Genomic_DNA"/>
</dbReference>
<evidence type="ECO:0000259" key="6">
    <source>
        <dbReference type="PROSITE" id="PS50865"/>
    </source>
</evidence>
<evidence type="ECO:0000256" key="1">
    <source>
        <dbReference type="ARBA" id="ARBA00022723"/>
    </source>
</evidence>